<dbReference type="InterPro" id="IPR038765">
    <property type="entry name" value="Papain-like_cys_pep_sf"/>
</dbReference>
<dbReference type="AlphaFoldDB" id="A0A1N7EIB2"/>
<protein>
    <submittedName>
        <fullName evidence="1">Uncharacterized protein</fullName>
    </submittedName>
</protein>
<dbReference type="EMBL" id="FTNI01000018">
    <property type="protein sequence ID" value="SIR87665.1"/>
    <property type="molecule type" value="Genomic_DNA"/>
</dbReference>
<evidence type="ECO:0000313" key="1">
    <source>
        <dbReference type="EMBL" id="SIR87665.1"/>
    </source>
</evidence>
<dbReference type="SUPFAM" id="SSF54001">
    <property type="entry name" value="Cysteine proteinases"/>
    <property type="match status" value="1"/>
</dbReference>
<name>A0A1N7EIB2_9ACTN</name>
<accession>A0A1N7EIB2</accession>
<reference evidence="2" key="1">
    <citation type="submission" date="2017-01" db="EMBL/GenBank/DDBJ databases">
        <authorList>
            <person name="Varghese N."/>
            <person name="Submissions S."/>
        </authorList>
    </citation>
    <scope>NUCLEOTIDE SEQUENCE [LARGE SCALE GENOMIC DNA]</scope>
    <source>
        <strain evidence="2">ATCC 12950</strain>
    </source>
</reference>
<evidence type="ECO:0000313" key="2">
    <source>
        <dbReference type="Proteomes" id="UP000186096"/>
    </source>
</evidence>
<dbReference type="Proteomes" id="UP000186096">
    <property type="component" value="Unassembled WGS sequence"/>
</dbReference>
<dbReference type="Gene3D" id="3.90.1720.10">
    <property type="entry name" value="endopeptidase domain like (from Nostoc punctiforme)"/>
    <property type="match status" value="1"/>
</dbReference>
<gene>
    <name evidence="1" type="ORF">SAMN05421833_11816</name>
</gene>
<sequence length="62" mass="6801">MMGVPKNEDVDILKRATFYSDLHHSGMYVVGGMMVHAPQTGDVVKIVSIRTRPFVGGVRLVS</sequence>
<proteinExistence type="predicted"/>
<keyword evidence="2" id="KW-1185">Reference proteome</keyword>
<organism evidence="1 2">
    <name type="scientific">Microbispora rosea</name>
    <dbReference type="NCBI Taxonomy" id="58117"/>
    <lineage>
        <taxon>Bacteria</taxon>
        <taxon>Bacillati</taxon>
        <taxon>Actinomycetota</taxon>
        <taxon>Actinomycetes</taxon>
        <taxon>Streptosporangiales</taxon>
        <taxon>Streptosporangiaceae</taxon>
        <taxon>Microbispora</taxon>
    </lineage>
</organism>